<dbReference type="Proteomes" id="UP001652623">
    <property type="component" value="Chromosome 4"/>
</dbReference>
<keyword evidence="2" id="KW-0833">Ubl conjugation pathway</keyword>
<protein>
    <submittedName>
        <fullName evidence="6">Ubiquitin-conjugating enzyme E2 38</fullName>
    </submittedName>
</protein>
<organism evidence="5 6">
    <name type="scientific">Ziziphus jujuba</name>
    <name type="common">Chinese jujube</name>
    <name type="synonym">Ziziphus sativa</name>
    <dbReference type="NCBI Taxonomy" id="326968"/>
    <lineage>
        <taxon>Eukaryota</taxon>
        <taxon>Viridiplantae</taxon>
        <taxon>Streptophyta</taxon>
        <taxon>Embryophyta</taxon>
        <taxon>Tracheophyta</taxon>
        <taxon>Spermatophyta</taxon>
        <taxon>Magnoliopsida</taxon>
        <taxon>eudicotyledons</taxon>
        <taxon>Gunneridae</taxon>
        <taxon>Pentapetalae</taxon>
        <taxon>rosids</taxon>
        <taxon>fabids</taxon>
        <taxon>Rosales</taxon>
        <taxon>Rhamnaceae</taxon>
        <taxon>Paliureae</taxon>
        <taxon>Ziziphus</taxon>
    </lineage>
</organism>
<dbReference type="GO" id="GO:0061631">
    <property type="term" value="F:ubiquitin conjugating enzyme activity"/>
    <property type="evidence" value="ECO:0007669"/>
    <property type="project" value="UniProtKB-EC"/>
</dbReference>
<feature type="domain" description="UBC core" evidence="4">
    <location>
        <begin position="211"/>
        <end position="371"/>
    </location>
</feature>
<dbReference type="CDD" id="cd23837">
    <property type="entry name" value="UBCc_UBE2O"/>
    <property type="match status" value="1"/>
</dbReference>
<dbReference type="Pfam" id="PF00179">
    <property type="entry name" value="UQ_con"/>
    <property type="match status" value="1"/>
</dbReference>
<dbReference type="SMR" id="A0A6P4A843"/>
<keyword evidence="5" id="KW-1185">Reference proteome</keyword>
<evidence type="ECO:0000256" key="3">
    <source>
        <dbReference type="SAM" id="MobiDB-lite"/>
    </source>
</evidence>
<dbReference type="InParanoid" id="A0A6P4A843"/>
<gene>
    <name evidence="6" type="primary">LOC107417807</name>
</gene>
<dbReference type="PANTHER" id="PTHR46116:SF18">
    <property type="entry name" value="UBIQUITIN-CONJUGATING ENZYME E2 38 ISOFORM X1"/>
    <property type="match status" value="1"/>
</dbReference>
<dbReference type="KEGG" id="zju:107417807"/>
<dbReference type="RefSeq" id="XP_015881945.2">
    <property type="nucleotide sequence ID" value="XM_016026459.4"/>
</dbReference>
<name>A0A6P4A843_ZIZJJ</name>
<dbReference type="Gene3D" id="3.10.110.10">
    <property type="entry name" value="Ubiquitin Conjugating Enzyme"/>
    <property type="match status" value="1"/>
</dbReference>
<evidence type="ECO:0000259" key="4">
    <source>
        <dbReference type="PROSITE" id="PS50127"/>
    </source>
</evidence>
<evidence type="ECO:0000313" key="5">
    <source>
        <dbReference type="Proteomes" id="UP001652623"/>
    </source>
</evidence>
<dbReference type="InterPro" id="IPR000608">
    <property type="entry name" value="UBC"/>
</dbReference>
<dbReference type="GeneID" id="107417807"/>
<dbReference type="SUPFAM" id="SSF54495">
    <property type="entry name" value="UBC-like"/>
    <property type="match status" value="1"/>
</dbReference>
<dbReference type="SMART" id="SM00212">
    <property type="entry name" value="UBCc"/>
    <property type="match status" value="1"/>
</dbReference>
<feature type="region of interest" description="Disordered" evidence="3">
    <location>
        <begin position="1"/>
        <end position="88"/>
    </location>
</feature>
<dbReference type="GO" id="GO:0005524">
    <property type="term" value="F:ATP binding"/>
    <property type="evidence" value="ECO:0007669"/>
    <property type="project" value="UniProtKB-KW"/>
</dbReference>
<dbReference type="PANTHER" id="PTHR46116">
    <property type="entry name" value="(E3-INDEPENDENT) E2 UBIQUITIN-CONJUGATING ENZYME"/>
    <property type="match status" value="1"/>
</dbReference>
<dbReference type="InterPro" id="IPR016135">
    <property type="entry name" value="UBQ-conjugating_enzyme/RWD"/>
</dbReference>
<sequence>MDLDMADCASEELSPASVSKKLKHNEDSLACEQGNSSGTAGSVSSINPLKSFTSDSNDMNNLNASSSDLSYHDDEDGEEAGDDADYFSEYDDYDNISYNDEYTTLQSQFDHVDLPTGVEVLLPWLKDPTSSENISETKTLNISDLPESKKTEVAACSSNAHAASSSNNRVEETEDDVMQKFQHFKHFDVVDDFSDHHYSRMGFSDKQPPKNWAKRIQEEWKILENDLPDTIYVRVYEARMELLRAVIVGPSGTPYHDGLFVFDCLFPTEYPNSPPMVYYYSSGLRLNPNLYECGKVCLSLLGTWSGHNNENWVPGKSTMLQVLVSIQALILNAKPFFNEPGYDRTYTGADGESRSNKYNEDVFILSLKTMVYTLRRPPKHFEDLVAGHFRQRAHQILLSCKAYIEGALVGSNLNDGAGNQVVPDSSTTNFKVSLIRMMNTLVTSFTKNGSTDCEQYRLPG</sequence>
<feature type="compositionally biased region" description="Acidic residues" evidence="3">
    <location>
        <begin position="73"/>
        <end position="88"/>
    </location>
</feature>
<evidence type="ECO:0000256" key="1">
    <source>
        <dbReference type="ARBA" id="ARBA00022679"/>
    </source>
</evidence>
<feature type="compositionally biased region" description="Polar residues" evidence="3">
    <location>
        <begin position="33"/>
        <end position="69"/>
    </location>
</feature>
<evidence type="ECO:0000313" key="6">
    <source>
        <dbReference type="RefSeq" id="XP_015881945.2"/>
    </source>
</evidence>
<accession>A0A6P4A843</accession>
<evidence type="ECO:0000256" key="2">
    <source>
        <dbReference type="ARBA" id="ARBA00022786"/>
    </source>
</evidence>
<keyword evidence="1" id="KW-0808">Transferase</keyword>
<dbReference type="AlphaFoldDB" id="A0A6P4A843"/>
<proteinExistence type="predicted"/>
<dbReference type="PROSITE" id="PS50127">
    <property type="entry name" value="UBC_2"/>
    <property type="match status" value="1"/>
</dbReference>
<reference evidence="6" key="1">
    <citation type="submission" date="2025-08" db="UniProtKB">
        <authorList>
            <consortium name="RefSeq"/>
        </authorList>
    </citation>
    <scope>IDENTIFICATION</scope>
    <source>
        <tissue evidence="6">Seedling</tissue>
    </source>
</reference>